<dbReference type="Proteomes" id="UP001589691">
    <property type="component" value="Unassembled WGS sequence"/>
</dbReference>
<dbReference type="InterPro" id="IPR001387">
    <property type="entry name" value="Cro/C1-type_HTH"/>
</dbReference>
<keyword evidence="3" id="KW-1185">Reference proteome</keyword>
<dbReference type="EMBL" id="JBHLZY010000025">
    <property type="protein sequence ID" value="MFB9770122.1"/>
    <property type="molecule type" value="Genomic_DNA"/>
</dbReference>
<organism evidence="2 3">
    <name type="scientific">Lactiplantibacillus modestisalitolerans</name>
    <dbReference type="NCBI Taxonomy" id="1457219"/>
    <lineage>
        <taxon>Bacteria</taxon>
        <taxon>Bacillati</taxon>
        <taxon>Bacillota</taxon>
        <taxon>Bacilli</taxon>
        <taxon>Lactobacillales</taxon>
        <taxon>Lactobacillaceae</taxon>
        <taxon>Lactiplantibacillus</taxon>
    </lineage>
</organism>
<comment type="caution">
    <text evidence="2">The sequence shown here is derived from an EMBL/GenBank/DDBJ whole genome shotgun (WGS) entry which is preliminary data.</text>
</comment>
<proteinExistence type="predicted"/>
<evidence type="ECO:0000313" key="2">
    <source>
        <dbReference type="EMBL" id="MFB9770122.1"/>
    </source>
</evidence>
<gene>
    <name evidence="2" type="ORF">ACFFLI_09640</name>
</gene>
<reference evidence="2 3" key="1">
    <citation type="submission" date="2024-09" db="EMBL/GenBank/DDBJ databases">
        <authorList>
            <person name="Sun Q."/>
            <person name="Mori K."/>
        </authorList>
    </citation>
    <scope>NUCLEOTIDE SEQUENCE [LARGE SCALE GENOMIC DNA]</scope>
    <source>
        <strain evidence="2 3">TBRC 4576</strain>
    </source>
</reference>
<dbReference type="PROSITE" id="PS50943">
    <property type="entry name" value="HTH_CROC1"/>
    <property type="match status" value="1"/>
</dbReference>
<sequence>MRNRFSEELALVLKRKDGYSQSEVAKKTFYSESTISRIVTGLKKADPQTRWTLANVINDLRLSYTAASESYGTISFQRDRKRKDDVFSALVKQRTEQGEREKLEPEFETAITTEPRFRTPEQNQVIERYPREYIEEISAEITALIEQAEYAGIPMNHLQQVIDEVNDSTGG</sequence>
<dbReference type="InterPro" id="IPR010982">
    <property type="entry name" value="Lambda_DNA-bd_dom_sf"/>
</dbReference>
<dbReference type="SUPFAM" id="SSF47413">
    <property type="entry name" value="lambda repressor-like DNA-binding domains"/>
    <property type="match status" value="1"/>
</dbReference>
<dbReference type="CDD" id="cd00093">
    <property type="entry name" value="HTH_XRE"/>
    <property type="match status" value="1"/>
</dbReference>
<name>A0ABV5WVF5_9LACO</name>
<evidence type="ECO:0000259" key="1">
    <source>
        <dbReference type="PROSITE" id="PS50943"/>
    </source>
</evidence>
<evidence type="ECO:0000313" key="3">
    <source>
        <dbReference type="Proteomes" id="UP001589691"/>
    </source>
</evidence>
<dbReference type="Gene3D" id="1.10.260.40">
    <property type="entry name" value="lambda repressor-like DNA-binding domains"/>
    <property type="match status" value="1"/>
</dbReference>
<accession>A0ABV5WVF5</accession>
<feature type="domain" description="HTH cro/C1-type" evidence="1">
    <location>
        <begin position="9"/>
        <end position="58"/>
    </location>
</feature>
<protein>
    <submittedName>
        <fullName evidence="2">Transcriptional regulator</fullName>
    </submittedName>
</protein>
<dbReference type="RefSeq" id="WP_137642101.1">
    <property type="nucleotide sequence ID" value="NZ_BJEA01000004.1"/>
</dbReference>